<dbReference type="InterPro" id="IPR013103">
    <property type="entry name" value="RVT_2"/>
</dbReference>
<protein>
    <submittedName>
        <fullName evidence="2">Uncharacterized mitochondrial protein AtMg00810-like</fullName>
    </submittedName>
</protein>
<dbReference type="Pfam" id="PF07727">
    <property type="entry name" value="RVT_2"/>
    <property type="match status" value="1"/>
</dbReference>
<dbReference type="SUPFAM" id="SSF56672">
    <property type="entry name" value="DNA/RNA polymerases"/>
    <property type="match status" value="1"/>
</dbReference>
<dbReference type="OrthoDB" id="414945at2759"/>
<accession>A0A1S4CPA6</accession>
<dbReference type="KEGG" id="nta:107821164"/>
<name>A0A1S4CPA6_TOBAC</name>
<dbReference type="AlphaFoldDB" id="A0A1S4CPA6"/>
<dbReference type="PANTHER" id="PTHR11439:SF510">
    <property type="entry name" value="REVERSE TRANSCRIPTASE TY1_COPIA-TYPE DOMAIN-CONTAINING PROTEIN"/>
    <property type="match status" value="1"/>
</dbReference>
<proteinExistence type="predicted"/>
<reference evidence="2" key="1">
    <citation type="submission" date="2025-08" db="UniProtKB">
        <authorList>
            <consortium name="RefSeq"/>
        </authorList>
    </citation>
    <scope>IDENTIFICATION</scope>
</reference>
<organism evidence="2">
    <name type="scientific">Nicotiana tabacum</name>
    <name type="common">Common tobacco</name>
    <dbReference type="NCBI Taxonomy" id="4097"/>
    <lineage>
        <taxon>Eukaryota</taxon>
        <taxon>Viridiplantae</taxon>
        <taxon>Streptophyta</taxon>
        <taxon>Embryophyta</taxon>
        <taxon>Tracheophyta</taxon>
        <taxon>Spermatophyta</taxon>
        <taxon>Magnoliopsida</taxon>
        <taxon>eudicotyledons</taxon>
        <taxon>Gunneridae</taxon>
        <taxon>Pentapetalae</taxon>
        <taxon>asterids</taxon>
        <taxon>lamiids</taxon>
        <taxon>Solanales</taxon>
        <taxon>Solanaceae</taxon>
        <taxon>Nicotianoideae</taxon>
        <taxon>Nicotianeae</taxon>
        <taxon>Nicotiana</taxon>
    </lineage>
</organism>
<dbReference type="STRING" id="4097.A0A1S4CPA6"/>
<evidence type="ECO:0000259" key="1">
    <source>
        <dbReference type="Pfam" id="PF07727"/>
    </source>
</evidence>
<dbReference type="PANTHER" id="PTHR11439">
    <property type="entry name" value="GAG-POL-RELATED RETROTRANSPOSON"/>
    <property type="match status" value="1"/>
</dbReference>
<gene>
    <name evidence="2" type="primary">LOC107821164</name>
</gene>
<sequence>MANVHGVPADLLNEKENDPILHDENQNVNLTKEQYGLIMSLLQHFQTGNTGGSPSNANITNGAVNFAASKDIFIYNVLKSVSFPTYIEGDIPHPGVQSSADITSPVVYVDDVFITGIDSVEIDNLKAFFDKQFRIKGLGRLYYFLGLEVLYKPDGVIISQRKFALDLLKEYDYFAYSILSSPLDPTLKLKANEGTLLPDLTYYRKLVGKLNFLTDTRLDIAYNVQLLIQFMQAPRDTHLTATFHLLIYLKKDPTLGIFYSNNSGYSIFAYCDSDWAACPDSRRSITGYIIPVGDSPISRKSKK</sequence>
<evidence type="ECO:0000313" key="2">
    <source>
        <dbReference type="RefSeq" id="XP_016503068.1"/>
    </source>
</evidence>
<dbReference type="InterPro" id="IPR043502">
    <property type="entry name" value="DNA/RNA_pol_sf"/>
</dbReference>
<feature type="domain" description="Reverse transcriptase Ty1/copia-type" evidence="1">
    <location>
        <begin position="107"/>
        <end position="172"/>
    </location>
</feature>
<dbReference type="RefSeq" id="XP_016503068.1">
    <property type="nucleotide sequence ID" value="XM_016647582.1"/>
</dbReference>
<dbReference type="PaxDb" id="4097-A0A1S4CPA6"/>